<feature type="compositionally biased region" description="Low complexity" evidence="1">
    <location>
        <begin position="100"/>
        <end position="112"/>
    </location>
</feature>
<sequence length="258" mass="27508">MGESDEASSSASSATSPIGSSLNIQTGSKTSELSVSLGTDKSKQLPGEFVTNASEEPLQSENSDDKDAHVSESSSCPETQALTPAQSTKVEDYDHSVLDASTAETTESSKSSVQKIVPASVEDAMWPVSAFTVAPTLDTDKPEEVPMIKLPRPRSPLVDAVAAHDRRTVEDYDHSVLDASTAETTESSKSSVQKIVPASVEDAMWPVSAFTVAPTLDTDKPEEVPMIKLPRPRSPLVDAVAAHDRRTNILLLKLPAHR</sequence>
<feature type="compositionally biased region" description="Polar residues" evidence="1">
    <location>
        <begin position="51"/>
        <end position="61"/>
    </location>
</feature>
<proteinExistence type="predicted"/>
<feature type="compositionally biased region" description="Low complexity" evidence="1">
    <location>
        <begin position="7"/>
        <end position="21"/>
    </location>
</feature>
<evidence type="ECO:0000313" key="2">
    <source>
        <dbReference type="EMBL" id="KAF3511396.1"/>
    </source>
</evidence>
<feature type="compositionally biased region" description="Polar residues" evidence="1">
    <location>
        <begin position="22"/>
        <end position="39"/>
    </location>
</feature>
<name>A0A8S9P5N8_BRACR</name>
<dbReference type="AlphaFoldDB" id="A0A8S9P5N8"/>
<dbReference type="EMBL" id="QGKX02001521">
    <property type="protein sequence ID" value="KAF3511396.1"/>
    <property type="molecule type" value="Genomic_DNA"/>
</dbReference>
<comment type="caution">
    <text evidence="2">The sequence shown here is derived from an EMBL/GenBank/DDBJ whole genome shotgun (WGS) entry which is preliminary data.</text>
</comment>
<feature type="compositionally biased region" description="Polar residues" evidence="1">
    <location>
        <begin position="71"/>
        <end position="88"/>
    </location>
</feature>
<accession>A0A8S9P5N8</accession>
<feature type="region of interest" description="Disordered" evidence="1">
    <location>
        <begin position="1"/>
        <end position="115"/>
    </location>
</feature>
<evidence type="ECO:0000256" key="1">
    <source>
        <dbReference type="SAM" id="MobiDB-lite"/>
    </source>
</evidence>
<gene>
    <name evidence="2" type="ORF">F2Q69_00001861</name>
</gene>
<reference evidence="2" key="1">
    <citation type="submission" date="2019-12" db="EMBL/GenBank/DDBJ databases">
        <title>Genome sequencing and annotation of Brassica cretica.</title>
        <authorList>
            <person name="Studholme D.J."/>
            <person name="Sarris P."/>
        </authorList>
    </citation>
    <scope>NUCLEOTIDE SEQUENCE</scope>
    <source>
        <strain evidence="2">PFS-109/04</strain>
        <tissue evidence="2">Leaf</tissue>
    </source>
</reference>
<protein>
    <submittedName>
        <fullName evidence="2">Uncharacterized protein</fullName>
    </submittedName>
</protein>
<evidence type="ECO:0000313" key="3">
    <source>
        <dbReference type="Proteomes" id="UP000712600"/>
    </source>
</evidence>
<organism evidence="2 3">
    <name type="scientific">Brassica cretica</name>
    <name type="common">Mustard</name>
    <dbReference type="NCBI Taxonomy" id="69181"/>
    <lineage>
        <taxon>Eukaryota</taxon>
        <taxon>Viridiplantae</taxon>
        <taxon>Streptophyta</taxon>
        <taxon>Embryophyta</taxon>
        <taxon>Tracheophyta</taxon>
        <taxon>Spermatophyta</taxon>
        <taxon>Magnoliopsida</taxon>
        <taxon>eudicotyledons</taxon>
        <taxon>Gunneridae</taxon>
        <taxon>Pentapetalae</taxon>
        <taxon>rosids</taxon>
        <taxon>malvids</taxon>
        <taxon>Brassicales</taxon>
        <taxon>Brassicaceae</taxon>
        <taxon>Brassiceae</taxon>
        <taxon>Brassica</taxon>
    </lineage>
</organism>
<dbReference type="Proteomes" id="UP000712600">
    <property type="component" value="Unassembled WGS sequence"/>
</dbReference>